<dbReference type="Proteomes" id="UP001218218">
    <property type="component" value="Unassembled WGS sequence"/>
</dbReference>
<gene>
    <name evidence="1" type="ORF">DFH08DRAFT_866809</name>
</gene>
<reference evidence="1" key="1">
    <citation type="submission" date="2023-03" db="EMBL/GenBank/DDBJ databases">
        <title>Massive genome expansion in bonnet fungi (Mycena s.s.) driven by repeated elements and novel gene families across ecological guilds.</title>
        <authorList>
            <consortium name="Lawrence Berkeley National Laboratory"/>
            <person name="Harder C.B."/>
            <person name="Miyauchi S."/>
            <person name="Viragh M."/>
            <person name="Kuo A."/>
            <person name="Thoen E."/>
            <person name="Andreopoulos B."/>
            <person name="Lu D."/>
            <person name="Skrede I."/>
            <person name="Drula E."/>
            <person name="Henrissat B."/>
            <person name="Morin E."/>
            <person name="Kohler A."/>
            <person name="Barry K."/>
            <person name="LaButti K."/>
            <person name="Morin E."/>
            <person name="Salamov A."/>
            <person name="Lipzen A."/>
            <person name="Mereny Z."/>
            <person name="Hegedus B."/>
            <person name="Baldrian P."/>
            <person name="Stursova M."/>
            <person name="Weitz H."/>
            <person name="Taylor A."/>
            <person name="Grigoriev I.V."/>
            <person name="Nagy L.G."/>
            <person name="Martin F."/>
            <person name="Kauserud H."/>
        </authorList>
    </citation>
    <scope>NUCLEOTIDE SEQUENCE</scope>
    <source>
        <strain evidence="1">CBHHK002</strain>
    </source>
</reference>
<protein>
    <submittedName>
        <fullName evidence="1">Uncharacterized protein</fullName>
    </submittedName>
</protein>
<organism evidence="1 2">
    <name type="scientific">Mycena albidolilacea</name>
    <dbReference type="NCBI Taxonomy" id="1033008"/>
    <lineage>
        <taxon>Eukaryota</taxon>
        <taxon>Fungi</taxon>
        <taxon>Dikarya</taxon>
        <taxon>Basidiomycota</taxon>
        <taxon>Agaricomycotina</taxon>
        <taxon>Agaricomycetes</taxon>
        <taxon>Agaricomycetidae</taxon>
        <taxon>Agaricales</taxon>
        <taxon>Marasmiineae</taxon>
        <taxon>Mycenaceae</taxon>
        <taxon>Mycena</taxon>
    </lineage>
</organism>
<proteinExistence type="predicted"/>
<evidence type="ECO:0000313" key="2">
    <source>
        <dbReference type="Proteomes" id="UP001218218"/>
    </source>
</evidence>
<evidence type="ECO:0000313" key="1">
    <source>
        <dbReference type="EMBL" id="KAJ7347884.1"/>
    </source>
</evidence>
<sequence>MLTTLLLPTPLLAVCTWSKESHTSQAQARAQARPGPGPICVVGPGSGYSQALTRTDQTEARAFEPNSTRTTLPAVAWNCEHHAYCPGP</sequence>
<comment type="caution">
    <text evidence="1">The sequence shown here is derived from an EMBL/GenBank/DDBJ whole genome shotgun (WGS) entry which is preliminary data.</text>
</comment>
<dbReference type="AlphaFoldDB" id="A0AAD7ESL2"/>
<accession>A0AAD7ESL2</accession>
<dbReference type="EMBL" id="JARIHO010000018">
    <property type="protein sequence ID" value="KAJ7347884.1"/>
    <property type="molecule type" value="Genomic_DNA"/>
</dbReference>
<feature type="non-terminal residue" evidence="1">
    <location>
        <position position="88"/>
    </location>
</feature>
<keyword evidence="2" id="KW-1185">Reference proteome</keyword>
<name>A0AAD7ESL2_9AGAR</name>